<dbReference type="GO" id="GO:0006508">
    <property type="term" value="P:proteolysis"/>
    <property type="evidence" value="ECO:0007669"/>
    <property type="project" value="UniProtKB-KW"/>
</dbReference>
<dbReference type="Gene3D" id="3.30.2010.20">
    <property type="match status" value="1"/>
</dbReference>
<dbReference type="Pfam" id="PF06262">
    <property type="entry name" value="Zincin_1"/>
    <property type="match status" value="1"/>
</dbReference>
<dbReference type="STRING" id="38302.SAMN04488535_1464"/>
<dbReference type="RefSeq" id="WP_092150651.1">
    <property type="nucleotide sequence ID" value="NZ_LT629700.1"/>
</dbReference>
<dbReference type="CDD" id="cd12952">
    <property type="entry name" value="MMP_ACEL2062"/>
    <property type="match status" value="1"/>
</dbReference>
<dbReference type="InterPro" id="IPR038555">
    <property type="entry name" value="Zincin_1_sf"/>
</dbReference>
<dbReference type="GO" id="GO:0008237">
    <property type="term" value="F:metallopeptidase activity"/>
    <property type="evidence" value="ECO:0007669"/>
    <property type="project" value="UniProtKB-KW"/>
</dbReference>
<keyword evidence="1" id="KW-0378">Hydrolase</keyword>
<reference evidence="2" key="1">
    <citation type="submission" date="2016-10" db="EMBL/GenBank/DDBJ databases">
        <authorList>
            <person name="Varghese N."/>
            <person name="Submissions S."/>
        </authorList>
    </citation>
    <scope>NUCLEOTIDE SEQUENCE [LARGE SCALE GENOMIC DNA]</scope>
    <source>
        <strain evidence="2">DSM 20632</strain>
    </source>
</reference>
<dbReference type="InterPro" id="IPR010428">
    <property type="entry name" value="Zincin_1"/>
</dbReference>
<keyword evidence="1" id="KW-0645">Protease</keyword>
<dbReference type="OrthoDB" id="9806895at2"/>
<name>A0A1G9PJI8_9CORY</name>
<dbReference type="Proteomes" id="UP000199350">
    <property type="component" value="Chromosome I"/>
</dbReference>
<accession>A0A1G9PJI8</accession>
<keyword evidence="1" id="KW-0482">Metalloprotease</keyword>
<protein>
    <submittedName>
        <fullName evidence="1">Predicted Zn-dependent protease, minimal metalloprotease (MMP)-like domain</fullName>
    </submittedName>
</protein>
<evidence type="ECO:0000313" key="2">
    <source>
        <dbReference type="Proteomes" id="UP000199350"/>
    </source>
</evidence>
<sequence length="114" mass="12951">MLSTQEEFEGMINDALNDIPERFARAMTNLVVLARDFNPEEPTMLGLFEGVPLTEQHANHAGFLPNAIFLYKDAHEAVSADVGELREQVRITVFHEVGHYFGFEEHQLHELGWG</sequence>
<gene>
    <name evidence="1" type="ORF">SAMN04488535_1464</name>
</gene>
<organism evidence="1 2">
    <name type="scientific">Corynebacterium mycetoides</name>
    <dbReference type="NCBI Taxonomy" id="38302"/>
    <lineage>
        <taxon>Bacteria</taxon>
        <taxon>Bacillati</taxon>
        <taxon>Actinomycetota</taxon>
        <taxon>Actinomycetes</taxon>
        <taxon>Mycobacteriales</taxon>
        <taxon>Corynebacteriaceae</taxon>
        <taxon>Corynebacterium</taxon>
    </lineage>
</organism>
<keyword evidence="2" id="KW-1185">Reference proteome</keyword>
<dbReference type="SUPFAM" id="SSF55486">
    <property type="entry name" value="Metalloproteases ('zincins'), catalytic domain"/>
    <property type="match status" value="1"/>
</dbReference>
<dbReference type="AlphaFoldDB" id="A0A1G9PJI8"/>
<evidence type="ECO:0000313" key="1">
    <source>
        <dbReference type="EMBL" id="SDL98295.1"/>
    </source>
</evidence>
<dbReference type="EMBL" id="LT629700">
    <property type="protein sequence ID" value="SDL98295.1"/>
    <property type="molecule type" value="Genomic_DNA"/>
</dbReference>
<proteinExistence type="predicted"/>